<dbReference type="SUPFAM" id="SSF52058">
    <property type="entry name" value="L domain-like"/>
    <property type="match status" value="1"/>
</dbReference>
<dbReference type="Pfam" id="PF20178">
    <property type="entry name" value="ToxA_N"/>
    <property type="match status" value="1"/>
</dbReference>
<gene>
    <name evidence="4" type="ORF">PS652_01905</name>
    <name evidence="5" type="ORF">PS652_02319</name>
</gene>
<dbReference type="InterPro" id="IPR046673">
    <property type="entry name" value="ToxA_N"/>
</dbReference>
<dbReference type="InterPro" id="IPR032675">
    <property type="entry name" value="LRR_dom_sf"/>
</dbReference>
<evidence type="ECO:0000256" key="2">
    <source>
        <dbReference type="ARBA" id="ARBA00022737"/>
    </source>
</evidence>
<dbReference type="EMBL" id="CABVHG010000012">
    <property type="protein sequence ID" value="VVM81708.1"/>
    <property type="molecule type" value="Genomic_DNA"/>
</dbReference>
<feature type="domain" description="Dermonecrotic toxin N-terminal" evidence="3">
    <location>
        <begin position="79"/>
        <end position="315"/>
    </location>
</feature>
<dbReference type="InterPro" id="IPR003591">
    <property type="entry name" value="Leu-rich_rpt_typical-subtyp"/>
</dbReference>
<keyword evidence="1" id="KW-0433">Leucine-rich repeat</keyword>
<protein>
    <recommendedName>
        <fullName evidence="3">Dermonecrotic toxin N-terminal domain-containing protein</fullName>
    </recommendedName>
</protein>
<dbReference type="InterPro" id="IPR001611">
    <property type="entry name" value="Leu-rich_rpt"/>
</dbReference>
<dbReference type="RefSeq" id="WP_038995043.1">
    <property type="nucleotide sequence ID" value="NZ_OZ024668.1"/>
</dbReference>
<keyword evidence="2" id="KW-0677">Repeat</keyword>
<evidence type="ECO:0000313" key="5">
    <source>
        <dbReference type="EMBL" id="VVM81708.1"/>
    </source>
</evidence>
<evidence type="ECO:0000259" key="3">
    <source>
        <dbReference type="Pfam" id="PF20178"/>
    </source>
</evidence>
<accession>A0A5E6T196</accession>
<dbReference type="PANTHER" id="PTHR45712:SF22">
    <property type="entry name" value="INSULIN-LIKE GROWTH FACTOR-BINDING PROTEIN COMPLEX ACID LABILE SUBUNIT"/>
    <property type="match status" value="1"/>
</dbReference>
<name>A0A5E6T196_PSEFL</name>
<dbReference type="Pfam" id="PF13855">
    <property type="entry name" value="LRR_8"/>
    <property type="match status" value="1"/>
</dbReference>
<evidence type="ECO:0000256" key="1">
    <source>
        <dbReference type="ARBA" id="ARBA00022614"/>
    </source>
</evidence>
<dbReference type="InterPro" id="IPR050333">
    <property type="entry name" value="SLRP"/>
</dbReference>
<dbReference type="EMBL" id="OZ024668">
    <property type="protein sequence ID" value="CAK9889076.1"/>
    <property type="molecule type" value="Genomic_DNA"/>
</dbReference>
<dbReference type="AlphaFoldDB" id="A0A5E6T196"/>
<evidence type="ECO:0000313" key="4">
    <source>
        <dbReference type="EMBL" id="CAK9889076.1"/>
    </source>
</evidence>
<proteinExistence type="predicted"/>
<evidence type="ECO:0000313" key="6">
    <source>
        <dbReference type="Proteomes" id="UP000326595"/>
    </source>
</evidence>
<reference evidence="5" key="1">
    <citation type="submission" date="2019-09" db="EMBL/GenBank/DDBJ databases">
        <authorList>
            <person name="Chandra G."/>
            <person name="Truman W A."/>
        </authorList>
    </citation>
    <scope>NUCLEOTIDE SEQUENCE [LARGE SCALE GENOMIC DNA]</scope>
    <source>
        <strain evidence="5">PS652</strain>
    </source>
</reference>
<dbReference type="SMART" id="SM00369">
    <property type="entry name" value="LRR_TYP"/>
    <property type="match status" value="4"/>
</dbReference>
<dbReference type="Gene3D" id="3.80.10.10">
    <property type="entry name" value="Ribonuclease Inhibitor"/>
    <property type="match status" value="1"/>
</dbReference>
<organism evidence="5">
    <name type="scientific">Pseudomonas fluorescens</name>
    <dbReference type="NCBI Taxonomy" id="294"/>
    <lineage>
        <taxon>Bacteria</taxon>
        <taxon>Pseudomonadati</taxon>
        <taxon>Pseudomonadota</taxon>
        <taxon>Gammaproteobacteria</taxon>
        <taxon>Pseudomonadales</taxon>
        <taxon>Pseudomonadaceae</taxon>
        <taxon>Pseudomonas</taxon>
    </lineage>
</organism>
<dbReference type="Proteomes" id="UP000326595">
    <property type="component" value="Chromosome"/>
</dbReference>
<sequence>MSLLDSPNPHHAFVEQQLPRWAQHLSQEDWQRLRQSLQLPIALAGVDPDLFTASAQGAAILASQAALRQAQRALAIALKDFKGVMAFAEPLLQSRLQQVHNLSLDVRQAQLLEYRSLQVPWAWDLQTRRKPISLLQAALHNFLPDQAFDQPSALLRRLTPGQAPSPTQLLPLTPADFATLCRTLDLGHAYQTHLNAQFTPATRRLWIAATQARLRADVELARWLLRIDAPLQGRLLALADGPDPLLPARQVTLFGIALHDVLLFGQPGHRVTAWIPGDSRLPLYEYDSLHSLARQLKTRLCQAGFRRFFLGFVPHDQQAHVLHLLQYHLADGDNDVNRDWTLQDGAQLHLDTLAIDGEPFTWLWQQYTARARQQALQLAVPTADIDAQRQQQLRDTWNNAALTFLNAAAFFVPGLGEAMMAVVAWQLLDEVIEGAQAWQQGDVDTALAHLESVALNVGVIVGLGVAGKVLPKLFNSTVMERLVPVRRADGNTRLWRPQLDAYRSPHGLGEDTAANALGQYVEGARHYLKLDGAVFEQRFDPTEGQWRLVHPADASAYQPVLEHNGQGSWRLAHEQPLTWSTPRLLRRLGPMTEGLDDAELEQARLISATSAGELRRMQVHNEPTPPLLGDTLERLQAWRQVRGTGRGIEAFDTVYDAPMAADERVNLLLRRFPRLTRPLARRLIDSQAPAWQVQQAPPARLLQQAAQVNQDLPLVRAFEGLHLPQLANSDSQRLIFACLERLPGWSPALRMELRGGSSEGPLLARAGTPQAAQRLSLVRRADGYRSTDAEHSTDLVQAIHDALPAAQRMAMYPGGESGQLNAKLLALASEQRSEVPRWLWSARTTGWPEQGRLRGGFERLRDYPQGEVRAALNLRYRRLFPASSDDETQVQFTRWHDNLLNPDTQVQALEQQYDTLQRDLQLWAGNHPSRRDAIEIFTRSWQRVSIRRLDDDTWIHTLELDLLDLQDQDLASLQLPGGFEHVQELSLEDNHHLTQLPPSWLQQLPQLQRLSLRGNRFNHIPQVPYPERLLSLDLEENRITWDAQQQQRLNQHTQLHALSLADNPLIEAPDVSTLTELVGLDMSNTSLTRLPVGLQIMQEPFLLDLSSNQFTHLPEELMLPFDSAQAMCLESEYLSQEVLDQIDAYYQREGVDLLVAHSDYDELLQGLTAWHLQIWEQLPLTYRRDLRSLYDTTLFDTHPDIFRERFAQQLGRLGTDNMFRMVALGRPASDLLTLQVRVIG</sequence>
<dbReference type="PANTHER" id="PTHR45712">
    <property type="entry name" value="AGAP008170-PA"/>
    <property type="match status" value="1"/>
</dbReference>
<reference evidence="4 6" key="2">
    <citation type="submission" date="2024-03" db="EMBL/GenBank/DDBJ databases">
        <authorList>
            <person name="Alaster D. Moffat"/>
            <person name="Govind Chandra"/>
            <person name="Andrew W. Truman"/>
        </authorList>
    </citation>
    <scope>NUCLEOTIDE SEQUENCE [LARGE SCALE GENOMIC DNA]</scope>
    <source>
        <strain evidence="4">PS652</strain>
    </source>
</reference>